<feature type="DNA-binding region" description="H-T-H motif" evidence="4">
    <location>
        <begin position="48"/>
        <end position="67"/>
    </location>
</feature>
<dbReference type="Gene3D" id="1.10.357.10">
    <property type="entry name" value="Tetracycline Repressor, domain 2"/>
    <property type="match status" value="1"/>
</dbReference>
<dbReference type="InterPro" id="IPR025996">
    <property type="entry name" value="MT1864/Rv1816-like_C"/>
</dbReference>
<feature type="region of interest" description="Disordered" evidence="5">
    <location>
        <begin position="1"/>
        <end position="25"/>
    </location>
</feature>
<evidence type="ECO:0000313" key="8">
    <source>
        <dbReference type="Proteomes" id="UP000190539"/>
    </source>
</evidence>
<keyword evidence="3" id="KW-0804">Transcription</keyword>
<evidence type="ECO:0000256" key="2">
    <source>
        <dbReference type="ARBA" id="ARBA00023125"/>
    </source>
</evidence>
<keyword evidence="2 4" id="KW-0238">DNA-binding</keyword>
<feature type="domain" description="HTH tetR-type" evidence="6">
    <location>
        <begin position="24"/>
        <end position="85"/>
    </location>
</feature>
<feature type="compositionally biased region" description="Basic and acidic residues" evidence="5">
    <location>
        <begin position="12"/>
        <end position="25"/>
    </location>
</feature>
<accession>A0A1V4AG94</accession>
<dbReference type="PANTHER" id="PTHR30055:SF234">
    <property type="entry name" value="HTH-TYPE TRANSCRIPTIONAL REGULATOR BETI"/>
    <property type="match status" value="1"/>
</dbReference>
<dbReference type="InterPro" id="IPR009057">
    <property type="entry name" value="Homeodomain-like_sf"/>
</dbReference>
<proteinExistence type="predicted"/>
<dbReference type="GO" id="GO:0000976">
    <property type="term" value="F:transcription cis-regulatory region binding"/>
    <property type="evidence" value="ECO:0007669"/>
    <property type="project" value="TreeGrafter"/>
</dbReference>
<keyword evidence="1" id="KW-0805">Transcription regulation</keyword>
<dbReference type="EMBL" id="MVFC01000001">
    <property type="protein sequence ID" value="OON82780.1"/>
    <property type="molecule type" value="Genomic_DNA"/>
</dbReference>
<dbReference type="Pfam" id="PF13305">
    <property type="entry name" value="TetR_C_33"/>
    <property type="match status" value="1"/>
</dbReference>
<sequence>MCAQPTPPEPPAGERPRSRRGEGDRLRGEILDAVNRLLVEWGSTEKLTIRAVAKEVGVAAPSLYLHFSDKTEMIWEALADKYRDLADQMRTSDERVAHENGGDPLARLRAQVHTYCRFALRAPGQYRLMYEMRQPTVDPGRIGRHPARLVSERFREAVGRCKDDGYVLTLPAEQLAQTLWAGLHGNVALTHSLFPDVSAEHLVLGLADGLLDSMIRLPGRASGAARDEGEDSAVVTAIRAILSGAEVPELGADTA</sequence>
<dbReference type="SUPFAM" id="SSF48498">
    <property type="entry name" value="Tetracyclin repressor-like, C-terminal domain"/>
    <property type="match status" value="1"/>
</dbReference>
<keyword evidence="8" id="KW-1185">Reference proteome</keyword>
<dbReference type="Proteomes" id="UP000190539">
    <property type="component" value="Unassembled WGS sequence"/>
</dbReference>
<evidence type="ECO:0000313" key="7">
    <source>
        <dbReference type="EMBL" id="OON82780.1"/>
    </source>
</evidence>
<name>A0A1V4AG94_9ACTN</name>
<dbReference type="InterPro" id="IPR001647">
    <property type="entry name" value="HTH_TetR"/>
</dbReference>
<dbReference type="GO" id="GO:0003700">
    <property type="term" value="F:DNA-binding transcription factor activity"/>
    <property type="evidence" value="ECO:0007669"/>
    <property type="project" value="TreeGrafter"/>
</dbReference>
<organism evidence="7 8">
    <name type="scientific">Streptomyces tsukubensis</name>
    <dbReference type="NCBI Taxonomy" id="83656"/>
    <lineage>
        <taxon>Bacteria</taxon>
        <taxon>Bacillati</taxon>
        <taxon>Actinomycetota</taxon>
        <taxon>Actinomycetes</taxon>
        <taxon>Kitasatosporales</taxon>
        <taxon>Streptomycetaceae</taxon>
        <taxon>Streptomyces</taxon>
    </lineage>
</organism>
<dbReference type="RefSeq" id="WP_077964039.1">
    <property type="nucleotide sequence ID" value="NZ_CP045178.1"/>
</dbReference>
<dbReference type="InterPro" id="IPR050109">
    <property type="entry name" value="HTH-type_TetR-like_transc_reg"/>
</dbReference>
<reference evidence="7 8" key="1">
    <citation type="submission" date="2017-02" db="EMBL/GenBank/DDBJ databases">
        <title>Draft Genome Sequence of Streptomyces tsukubaensis F601, a Producer of the immunosuppressant tacrolimus FK506.</title>
        <authorList>
            <person name="Zong G."/>
            <person name="Zhong C."/>
            <person name="Fu J."/>
            <person name="Qin R."/>
            <person name="Cao G."/>
        </authorList>
    </citation>
    <scope>NUCLEOTIDE SEQUENCE [LARGE SCALE GENOMIC DNA]</scope>
    <source>
        <strain evidence="7 8">F601</strain>
    </source>
</reference>
<evidence type="ECO:0000259" key="6">
    <source>
        <dbReference type="PROSITE" id="PS50977"/>
    </source>
</evidence>
<dbReference type="SUPFAM" id="SSF46689">
    <property type="entry name" value="Homeodomain-like"/>
    <property type="match status" value="1"/>
</dbReference>
<gene>
    <name evidence="7" type="ORF">B1H18_01715</name>
</gene>
<dbReference type="PANTHER" id="PTHR30055">
    <property type="entry name" value="HTH-TYPE TRANSCRIPTIONAL REGULATOR RUTR"/>
    <property type="match status" value="1"/>
</dbReference>
<dbReference type="STRING" id="83656.B1H18_01715"/>
<dbReference type="InterPro" id="IPR036271">
    <property type="entry name" value="Tet_transcr_reg_TetR-rel_C_sf"/>
</dbReference>
<dbReference type="AlphaFoldDB" id="A0A1V4AG94"/>
<comment type="caution">
    <text evidence="7">The sequence shown here is derived from an EMBL/GenBank/DDBJ whole genome shotgun (WGS) entry which is preliminary data.</text>
</comment>
<dbReference type="OrthoDB" id="8222629at2"/>
<evidence type="ECO:0000256" key="3">
    <source>
        <dbReference type="ARBA" id="ARBA00023163"/>
    </source>
</evidence>
<evidence type="ECO:0000256" key="4">
    <source>
        <dbReference type="PROSITE-ProRule" id="PRU00335"/>
    </source>
</evidence>
<evidence type="ECO:0000256" key="5">
    <source>
        <dbReference type="SAM" id="MobiDB-lite"/>
    </source>
</evidence>
<dbReference type="PROSITE" id="PS50977">
    <property type="entry name" value="HTH_TETR_2"/>
    <property type="match status" value="1"/>
</dbReference>
<dbReference type="Pfam" id="PF00440">
    <property type="entry name" value="TetR_N"/>
    <property type="match status" value="1"/>
</dbReference>
<feature type="compositionally biased region" description="Pro residues" evidence="5">
    <location>
        <begin position="1"/>
        <end position="11"/>
    </location>
</feature>
<protein>
    <recommendedName>
        <fullName evidence="6">HTH tetR-type domain-containing protein</fullName>
    </recommendedName>
</protein>
<evidence type="ECO:0000256" key="1">
    <source>
        <dbReference type="ARBA" id="ARBA00023015"/>
    </source>
</evidence>